<dbReference type="InterPro" id="IPR003657">
    <property type="entry name" value="WRKY_dom"/>
</dbReference>
<evidence type="ECO:0000313" key="8">
    <source>
        <dbReference type="Proteomes" id="UP001374584"/>
    </source>
</evidence>
<dbReference type="SMART" id="SM00774">
    <property type="entry name" value="WRKY"/>
    <property type="match status" value="1"/>
</dbReference>
<comment type="subcellular location">
    <subcellularLocation>
        <location evidence="1">Nucleus</location>
    </subcellularLocation>
</comment>
<name>A0AAN9NIS5_PHACN</name>
<evidence type="ECO:0000256" key="5">
    <source>
        <dbReference type="ARBA" id="ARBA00023242"/>
    </source>
</evidence>
<evidence type="ECO:0000259" key="6">
    <source>
        <dbReference type="PROSITE" id="PS50811"/>
    </source>
</evidence>
<sequence length="298" mass="33680">MDNLGVSTSRMKAIEELLRGHDCAKQLRSVINGSGENGSSANPLLAKKLVKEVLMSFTKSLLLLNNNPTSESHDDSGVQVWDSLKHEDSQESNCKNSTVKARRGCYKRSRMEQLREEESEAPIDDGHQWRKYGQKEILNAKFPRNYYRCTHRDQGCPAKKQVQRVQEDPILYKTIYHGDHTCKSLENPQIILDPVSPSSSSMFLSFNSSFPTPSEQECPFLSSSFTSSVKRECKEEVPPSTSSNDYLISSDLTFDDSPRHVTLSSSTLDSEYKGVDISDVLYDSAQLDDVFEPFLEFR</sequence>
<dbReference type="InterPro" id="IPR036576">
    <property type="entry name" value="WRKY_dom_sf"/>
</dbReference>
<keyword evidence="8" id="KW-1185">Reference proteome</keyword>
<reference evidence="7 8" key="1">
    <citation type="submission" date="2024-01" db="EMBL/GenBank/DDBJ databases">
        <title>The genomes of 5 underutilized Papilionoideae crops provide insights into root nodulation and disease resistanc.</title>
        <authorList>
            <person name="Jiang F."/>
        </authorList>
    </citation>
    <scope>NUCLEOTIDE SEQUENCE [LARGE SCALE GENOMIC DNA]</scope>
    <source>
        <strain evidence="7">JINMINGXINNONG_FW02</strain>
        <tissue evidence="7">Leaves</tissue>
    </source>
</reference>
<feature type="domain" description="WRKY" evidence="6">
    <location>
        <begin position="118"/>
        <end position="180"/>
    </location>
</feature>
<dbReference type="GO" id="GO:0043565">
    <property type="term" value="F:sequence-specific DNA binding"/>
    <property type="evidence" value="ECO:0007669"/>
    <property type="project" value="InterPro"/>
</dbReference>
<evidence type="ECO:0000256" key="2">
    <source>
        <dbReference type="ARBA" id="ARBA00023015"/>
    </source>
</evidence>
<dbReference type="PANTHER" id="PTHR31282">
    <property type="entry name" value="WRKY TRANSCRIPTION FACTOR 21-RELATED"/>
    <property type="match status" value="1"/>
</dbReference>
<dbReference type="Proteomes" id="UP001374584">
    <property type="component" value="Unassembled WGS sequence"/>
</dbReference>
<comment type="caution">
    <text evidence="7">The sequence shown here is derived from an EMBL/GenBank/DDBJ whole genome shotgun (WGS) entry which is preliminary data.</text>
</comment>
<gene>
    <name evidence="7" type="ORF">VNO80_07510</name>
</gene>
<dbReference type="Pfam" id="PF03106">
    <property type="entry name" value="WRKY"/>
    <property type="match status" value="1"/>
</dbReference>
<dbReference type="GO" id="GO:0005634">
    <property type="term" value="C:nucleus"/>
    <property type="evidence" value="ECO:0007669"/>
    <property type="project" value="UniProtKB-SubCell"/>
</dbReference>
<dbReference type="Gene3D" id="2.20.25.80">
    <property type="entry name" value="WRKY domain"/>
    <property type="match status" value="1"/>
</dbReference>
<keyword evidence="4" id="KW-0804">Transcription</keyword>
<evidence type="ECO:0000256" key="3">
    <source>
        <dbReference type="ARBA" id="ARBA00023125"/>
    </source>
</evidence>
<keyword evidence="3" id="KW-0238">DNA-binding</keyword>
<dbReference type="InterPro" id="IPR044810">
    <property type="entry name" value="WRKY_plant"/>
</dbReference>
<evidence type="ECO:0000256" key="4">
    <source>
        <dbReference type="ARBA" id="ARBA00023163"/>
    </source>
</evidence>
<keyword evidence="5" id="KW-0539">Nucleus</keyword>
<evidence type="ECO:0000256" key="1">
    <source>
        <dbReference type="ARBA" id="ARBA00004123"/>
    </source>
</evidence>
<dbReference type="EMBL" id="JAYMYR010000003">
    <property type="protein sequence ID" value="KAK7374084.1"/>
    <property type="molecule type" value="Genomic_DNA"/>
</dbReference>
<protein>
    <recommendedName>
        <fullName evidence="6">WRKY domain-containing protein</fullName>
    </recommendedName>
</protein>
<dbReference type="PROSITE" id="PS50811">
    <property type="entry name" value="WRKY"/>
    <property type="match status" value="1"/>
</dbReference>
<dbReference type="GO" id="GO:0003700">
    <property type="term" value="F:DNA-binding transcription factor activity"/>
    <property type="evidence" value="ECO:0007669"/>
    <property type="project" value="InterPro"/>
</dbReference>
<organism evidence="7 8">
    <name type="scientific">Phaseolus coccineus</name>
    <name type="common">Scarlet runner bean</name>
    <name type="synonym">Phaseolus multiflorus</name>
    <dbReference type="NCBI Taxonomy" id="3886"/>
    <lineage>
        <taxon>Eukaryota</taxon>
        <taxon>Viridiplantae</taxon>
        <taxon>Streptophyta</taxon>
        <taxon>Embryophyta</taxon>
        <taxon>Tracheophyta</taxon>
        <taxon>Spermatophyta</taxon>
        <taxon>Magnoliopsida</taxon>
        <taxon>eudicotyledons</taxon>
        <taxon>Gunneridae</taxon>
        <taxon>Pentapetalae</taxon>
        <taxon>rosids</taxon>
        <taxon>fabids</taxon>
        <taxon>Fabales</taxon>
        <taxon>Fabaceae</taxon>
        <taxon>Papilionoideae</taxon>
        <taxon>50 kb inversion clade</taxon>
        <taxon>NPAAA clade</taxon>
        <taxon>indigoferoid/millettioid clade</taxon>
        <taxon>Phaseoleae</taxon>
        <taxon>Phaseolus</taxon>
    </lineage>
</organism>
<dbReference type="AlphaFoldDB" id="A0AAN9NIS5"/>
<keyword evidence="2" id="KW-0805">Transcription regulation</keyword>
<accession>A0AAN9NIS5</accession>
<proteinExistence type="predicted"/>
<dbReference type="SUPFAM" id="SSF118290">
    <property type="entry name" value="WRKY DNA-binding domain"/>
    <property type="match status" value="1"/>
</dbReference>
<evidence type="ECO:0000313" key="7">
    <source>
        <dbReference type="EMBL" id="KAK7374084.1"/>
    </source>
</evidence>